<evidence type="ECO:0000256" key="1">
    <source>
        <dbReference type="SAM" id="MobiDB-lite"/>
    </source>
</evidence>
<sequence>MTNRNMVKPEAAADPRGAPAPNCDALPPMPAEEGSPHPVTSEEPGDSPQPNPQFGGPPRGGLTTRKD</sequence>
<dbReference type="Proteomes" id="UP001055167">
    <property type="component" value="Unassembled WGS sequence"/>
</dbReference>
<keyword evidence="3" id="KW-1185">Reference proteome</keyword>
<name>A0ABQ4QW60_9HYPH</name>
<protein>
    <submittedName>
        <fullName evidence="2">Uncharacterized protein</fullName>
    </submittedName>
</protein>
<evidence type="ECO:0000313" key="3">
    <source>
        <dbReference type="Proteomes" id="UP001055167"/>
    </source>
</evidence>
<comment type="caution">
    <text evidence="2">The sequence shown here is derived from an EMBL/GenBank/DDBJ whole genome shotgun (WGS) entry which is preliminary data.</text>
</comment>
<dbReference type="RefSeq" id="WP_128560135.1">
    <property type="nucleotide sequence ID" value="NZ_BPQH01000004.1"/>
</dbReference>
<gene>
    <name evidence="2" type="ORF">OPKNFCMD_1543</name>
</gene>
<feature type="region of interest" description="Disordered" evidence="1">
    <location>
        <begin position="1"/>
        <end position="67"/>
    </location>
</feature>
<proteinExistence type="predicted"/>
<dbReference type="EMBL" id="BPQH01000004">
    <property type="protein sequence ID" value="GJD48817.1"/>
    <property type="molecule type" value="Genomic_DNA"/>
</dbReference>
<accession>A0ABQ4QW60</accession>
<reference evidence="2" key="1">
    <citation type="journal article" date="2021" name="Front. Microbiol.">
        <title>Comprehensive Comparative Genomics and Phenotyping of Methylobacterium Species.</title>
        <authorList>
            <person name="Alessa O."/>
            <person name="Ogura Y."/>
            <person name="Fujitani Y."/>
            <person name="Takami H."/>
            <person name="Hayashi T."/>
            <person name="Sahin N."/>
            <person name="Tani A."/>
        </authorList>
    </citation>
    <scope>NUCLEOTIDE SEQUENCE</scope>
    <source>
        <strain evidence="2">KCTC 52305</strain>
    </source>
</reference>
<evidence type="ECO:0000313" key="2">
    <source>
        <dbReference type="EMBL" id="GJD48817.1"/>
    </source>
</evidence>
<organism evidence="2 3">
    <name type="scientific">Methylobacterium crusticola</name>
    <dbReference type="NCBI Taxonomy" id="1697972"/>
    <lineage>
        <taxon>Bacteria</taxon>
        <taxon>Pseudomonadati</taxon>
        <taxon>Pseudomonadota</taxon>
        <taxon>Alphaproteobacteria</taxon>
        <taxon>Hyphomicrobiales</taxon>
        <taxon>Methylobacteriaceae</taxon>
        <taxon>Methylobacterium</taxon>
    </lineage>
</organism>
<reference evidence="2" key="2">
    <citation type="submission" date="2021-08" db="EMBL/GenBank/DDBJ databases">
        <authorList>
            <person name="Tani A."/>
            <person name="Ola A."/>
            <person name="Ogura Y."/>
            <person name="Katsura K."/>
            <person name="Hayashi T."/>
        </authorList>
    </citation>
    <scope>NUCLEOTIDE SEQUENCE</scope>
    <source>
        <strain evidence="2">KCTC 52305</strain>
    </source>
</reference>